<evidence type="ECO:0000313" key="2">
    <source>
        <dbReference type="Proteomes" id="UP000061348"/>
    </source>
</evidence>
<dbReference type="PATRIC" id="fig|294.194.peg.5587"/>
<dbReference type="RefSeq" id="WP_060765020.1">
    <property type="nucleotide sequence ID" value="NZ_LCYA01000134.1"/>
</dbReference>
<dbReference type="AlphaFoldDB" id="A0A125QHR3"/>
<dbReference type="Proteomes" id="UP000061348">
    <property type="component" value="Unassembled WGS sequence"/>
</dbReference>
<comment type="caution">
    <text evidence="1">The sequence shown here is derived from an EMBL/GenBank/DDBJ whole genome shotgun (WGS) entry which is preliminary data.</text>
</comment>
<name>A0A125QHR3_PSEFL</name>
<proteinExistence type="predicted"/>
<dbReference type="Pfam" id="PF13554">
    <property type="entry name" value="Phage_tail_terminator_5"/>
    <property type="match status" value="1"/>
</dbReference>
<dbReference type="InterPro" id="IPR025395">
    <property type="entry name" value="Phage_tail_terminator-like"/>
</dbReference>
<evidence type="ECO:0008006" key="3">
    <source>
        <dbReference type="Google" id="ProtNLM"/>
    </source>
</evidence>
<sequence>MSHAIIASIYEAKLIAWNAARSEKLKIVFENTAYTPAAGETYLRAFTIPGDTASNTLGGDHRLYTGLFQVSIISPAGTGKAKTNPIAAEITALFPLYVRDVKNSFVVTPMTPVDVGPGITGDSSYTVPLSFSYRSDTTP</sequence>
<organism evidence="1 2">
    <name type="scientific">Pseudomonas fluorescens</name>
    <dbReference type="NCBI Taxonomy" id="294"/>
    <lineage>
        <taxon>Bacteria</taxon>
        <taxon>Pseudomonadati</taxon>
        <taxon>Pseudomonadota</taxon>
        <taxon>Gammaproteobacteria</taxon>
        <taxon>Pseudomonadales</taxon>
        <taxon>Pseudomonadaceae</taxon>
        <taxon>Pseudomonas</taxon>
    </lineage>
</organism>
<accession>A0A125QHR3</accession>
<dbReference type="Gene3D" id="3.30.2000.20">
    <property type="match status" value="1"/>
</dbReference>
<dbReference type="EMBL" id="LCYA01000134">
    <property type="protein sequence ID" value="KWV85334.1"/>
    <property type="molecule type" value="Genomic_DNA"/>
</dbReference>
<reference evidence="1 2" key="1">
    <citation type="submission" date="2015-05" db="EMBL/GenBank/DDBJ databases">
        <title>A genomic and transcriptomic approach to investigate the blue pigment phenotype in Pseudomonas fluorescens.</title>
        <authorList>
            <person name="Andreani N.A."/>
            <person name="Cardazzo B."/>
        </authorList>
    </citation>
    <scope>NUCLEOTIDE SEQUENCE [LARGE SCALE GENOMIC DNA]</scope>
    <source>
        <strain evidence="1 2">Ps_22</strain>
    </source>
</reference>
<gene>
    <name evidence="1" type="ORF">PFLmoz3_05043</name>
</gene>
<evidence type="ECO:0000313" key="1">
    <source>
        <dbReference type="EMBL" id="KWV85334.1"/>
    </source>
</evidence>
<protein>
    <recommendedName>
        <fullName evidence="3">DUF4128 domain-containing protein</fullName>
    </recommendedName>
</protein>